<dbReference type="Pfam" id="PF01402">
    <property type="entry name" value="RHH_1"/>
    <property type="match status" value="1"/>
</dbReference>
<dbReference type="Proteomes" id="UP000192903">
    <property type="component" value="Unassembled WGS sequence"/>
</dbReference>
<dbReference type="InterPro" id="IPR002145">
    <property type="entry name" value="CopG"/>
</dbReference>
<evidence type="ECO:0000259" key="1">
    <source>
        <dbReference type="Pfam" id="PF01402"/>
    </source>
</evidence>
<name>A0A1X7F8E0_9HYPH</name>
<dbReference type="GO" id="GO:0006355">
    <property type="term" value="P:regulation of DNA-templated transcription"/>
    <property type="evidence" value="ECO:0007669"/>
    <property type="project" value="InterPro"/>
</dbReference>
<dbReference type="STRING" id="464029.SAMN02982989_2444"/>
<dbReference type="OrthoDB" id="9806368at2"/>
<gene>
    <name evidence="2" type="ORF">SAMN02982989_2444</name>
</gene>
<evidence type="ECO:0000313" key="2">
    <source>
        <dbReference type="EMBL" id="SMF47457.1"/>
    </source>
</evidence>
<keyword evidence="3" id="KW-1185">Reference proteome</keyword>
<sequence>MQTVVELNDAEIEALDRLAQKENVPRSALIEQAVRVFLQKRKKQKQADAFGLWGDRVVDGLAFQEKVRNEW</sequence>
<dbReference type="RefSeq" id="WP_085422631.1">
    <property type="nucleotide sequence ID" value="NZ_FXAF01000006.1"/>
</dbReference>
<dbReference type="EMBL" id="FXAF01000006">
    <property type="protein sequence ID" value="SMF47457.1"/>
    <property type="molecule type" value="Genomic_DNA"/>
</dbReference>
<reference evidence="3" key="1">
    <citation type="submission" date="2017-04" db="EMBL/GenBank/DDBJ databases">
        <authorList>
            <person name="Varghese N."/>
            <person name="Submissions S."/>
        </authorList>
    </citation>
    <scope>NUCLEOTIDE SEQUENCE [LARGE SCALE GENOMIC DNA]</scope>
    <source>
        <strain evidence="3">B4P</strain>
    </source>
</reference>
<accession>A0A1X7F8E0</accession>
<evidence type="ECO:0000313" key="3">
    <source>
        <dbReference type="Proteomes" id="UP000192903"/>
    </source>
</evidence>
<feature type="domain" description="Ribbon-helix-helix protein CopG" evidence="1">
    <location>
        <begin position="5"/>
        <end position="36"/>
    </location>
</feature>
<dbReference type="CDD" id="cd21631">
    <property type="entry name" value="RHH_CopG_NikR-like"/>
    <property type="match status" value="1"/>
</dbReference>
<proteinExistence type="predicted"/>
<dbReference type="InterPro" id="IPR013321">
    <property type="entry name" value="Arc_rbn_hlx_hlx"/>
</dbReference>
<protein>
    <submittedName>
        <fullName evidence="2">Ribbon-helix-helix protein, copG family</fullName>
    </submittedName>
</protein>
<dbReference type="Gene3D" id="1.10.1220.10">
    <property type="entry name" value="Met repressor-like"/>
    <property type="match status" value="1"/>
</dbReference>
<organism evidence="2 3">
    <name type="scientific">Xaviernesmea oryzae</name>
    <dbReference type="NCBI Taxonomy" id="464029"/>
    <lineage>
        <taxon>Bacteria</taxon>
        <taxon>Pseudomonadati</taxon>
        <taxon>Pseudomonadota</taxon>
        <taxon>Alphaproteobacteria</taxon>
        <taxon>Hyphomicrobiales</taxon>
        <taxon>Rhizobiaceae</taxon>
        <taxon>Rhizobium/Agrobacterium group</taxon>
        <taxon>Xaviernesmea</taxon>
    </lineage>
</organism>
<dbReference type="AlphaFoldDB" id="A0A1X7F8E0"/>